<gene>
    <name evidence="1" type="ORF">CDAR_427541</name>
</gene>
<dbReference type="Proteomes" id="UP001054837">
    <property type="component" value="Unassembled WGS sequence"/>
</dbReference>
<organism evidence="1 2">
    <name type="scientific">Caerostris darwini</name>
    <dbReference type="NCBI Taxonomy" id="1538125"/>
    <lineage>
        <taxon>Eukaryota</taxon>
        <taxon>Metazoa</taxon>
        <taxon>Ecdysozoa</taxon>
        <taxon>Arthropoda</taxon>
        <taxon>Chelicerata</taxon>
        <taxon>Arachnida</taxon>
        <taxon>Araneae</taxon>
        <taxon>Araneomorphae</taxon>
        <taxon>Entelegynae</taxon>
        <taxon>Araneoidea</taxon>
        <taxon>Araneidae</taxon>
        <taxon>Caerostris</taxon>
    </lineage>
</organism>
<proteinExistence type="predicted"/>
<keyword evidence="2" id="KW-1185">Reference proteome</keyword>
<accession>A0AAV4WUV7</accession>
<sequence length="119" mass="13004">MALRLESLETPGLDNQGLECSFCIRISCTSISVPAQSVGILSCIEIQCDGNSSTSASFASFRHTVSSHIITLSKNSLPFLDTGRTVDADLMLLLQVHRRPFPSHLNIQKHFIDLTSKSV</sequence>
<protein>
    <submittedName>
        <fullName evidence="1">Uncharacterized protein</fullName>
    </submittedName>
</protein>
<comment type="caution">
    <text evidence="1">The sequence shown here is derived from an EMBL/GenBank/DDBJ whole genome shotgun (WGS) entry which is preliminary data.</text>
</comment>
<dbReference type="AlphaFoldDB" id="A0AAV4WUV7"/>
<reference evidence="1 2" key="1">
    <citation type="submission" date="2021-06" db="EMBL/GenBank/DDBJ databases">
        <title>Caerostris darwini draft genome.</title>
        <authorList>
            <person name="Kono N."/>
            <person name="Arakawa K."/>
        </authorList>
    </citation>
    <scope>NUCLEOTIDE SEQUENCE [LARGE SCALE GENOMIC DNA]</scope>
</reference>
<name>A0AAV4WUV7_9ARAC</name>
<evidence type="ECO:0000313" key="2">
    <source>
        <dbReference type="Proteomes" id="UP001054837"/>
    </source>
</evidence>
<evidence type="ECO:0000313" key="1">
    <source>
        <dbReference type="EMBL" id="GIY86710.1"/>
    </source>
</evidence>
<dbReference type="EMBL" id="BPLQ01015237">
    <property type="protein sequence ID" value="GIY86710.1"/>
    <property type="molecule type" value="Genomic_DNA"/>
</dbReference>